<dbReference type="AlphaFoldDB" id="A0A238VU68"/>
<name>A0A238VU68_9FLAO</name>
<protein>
    <submittedName>
        <fullName evidence="1">Uncharacterized protein</fullName>
    </submittedName>
</protein>
<sequence length="142" mass="16310">MKKLVIIFLVLIVGQSMVSQEKINEFAFEYEAVTRGFYQKIKVNKETLVFSEDRTVKKSSTVKLNNKQWNKILELVDEIKLKNLSSLKAPSEKRKFDGAAHSKLKVLYKDDLYESPSFDHGNPPLEIKGLVDYIIELSQSAK</sequence>
<accession>A0A238VU68</accession>
<evidence type="ECO:0000313" key="1">
    <source>
        <dbReference type="EMBL" id="SNR37880.1"/>
    </source>
</evidence>
<reference evidence="1 2" key="1">
    <citation type="submission" date="2017-06" db="EMBL/GenBank/DDBJ databases">
        <authorList>
            <person name="Kim H.J."/>
            <person name="Triplett B.A."/>
        </authorList>
    </citation>
    <scope>NUCLEOTIDE SEQUENCE [LARGE SCALE GENOMIC DNA]</scope>
    <source>
        <strain evidence="1 2">DSM 25597</strain>
    </source>
</reference>
<proteinExistence type="predicted"/>
<dbReference type="RefSeq" id="WP_025740724.1">
    <property type="nucleotide sequence ID" value="NZ_BMEP01000002.1"/>
</dbReference>
<organism evidence="1 2">
    <name type="scientific">Dokdonia pacifica</name>
    <dbReference type="NCBI Taxonomy" id="1627892"/>
    <lineage>
        <taxon>Bacteria</taxon>
        <taxon>Pseudomonadati</taxon>
        <taxon>Bacteroidota</taxon>
        <taxon>Flavobacteriia</taxon>
        <taxon>Flavobacteriales</taxon>
        <taxon>Flavobacteriaceae</taxon>
        <taxon>Dokdonia</taxon>
    </lineage>
</organism>
<dbReference type="OrthoDB" id="1446480at2"/>
<dbReference type="Proteomes" id="UP000198379">
    <property type="component" value="Unassembled WGS sequence"/>
</dbReference>
<evidence type="ECO:0000313" key="2">
    <source>
        <dbReference type="Proteomes" id="UP000198379"/>
    </source>
</evidence>
<dbReference type="EMBL" id="FZNY01000001">
    <property type="protein sequence ID" value="SNR37880.1"/>
    <property type="molecule type" value="Genomic_DNA"/>
</dbReference>
<keyword evidence="2" id="KW-1185">Reference proteome</keyword>
<gene>
    <name evidence="1" type="ORF">SAMN06265376_101369</name>
</gene>